<feature type="compositionally biased region" description="Basic and acidic residues" evidence="1">
    <location>
        <begin position="193"/>
        <end position="207"/>
    </location>
</feature>
<accession>A0AAC9ZA53</accession>
<gene>
    <name evidence="2" type="ORF">PhaeoP63_02395</name>
</gene>
<dbReference type="RefSeq" id="WP_024097798.1">
    <property type="nucleotide sequence ID" value="NZ_CP010588.1"/>
</dbReference>
<evidence type="ECO:0000256" key="1">
    <source>
        <dbReference type="SAM" id="MobiDB-lite"/>
    </source>
</evidence>
<dbReference type="AlphaFoldDB" id="A0AAC9ZA53"/>
<evidence type="ECO:0000313" key="2">
    <source>
        <dbReference type="EMBL" id="ATF06459.1"/>
    </source>
</evidence>
<sequence>MKEDLLNEFEASVQAMIEGELSVRKLTALHAYKFVFDDDLYDIFDDCATKLPNARATGSKYNYLEMLLGIADAQRIRNRTNNVSHDVLQTFELNSDDKSKLLALCSEMRELNNSTLELDDKTKNRIAKRITAIEAQVRSGLGILDVVLSGMAEVGEAAGKFGSDVKPLVDRMREVAQIARSGSNDQDALPPPEEVKKLPRPEGKEES</sequence>
<organism evidence="2 3">
    <name type="scientific">Phaeobacter gallaeciensis</name>
    <dbReference type="NCBI Taxonomy" id="60890"/>
    <lineage>
        <taxon>Bacteria</taxon>
        <taxon>Pseudomonadati</taxon>
        <taxon>Pseudomonadota</taxon>
        <taxon>Alphaproteobacteria</taxon>
        <taxon>Rhodobacterales</taxon>
        <taxon>Roseobacteraceae</taxon>
        <taxon>Phaeobacter</taxon>
    </lineage>
</organism>
<reference evidence="2 3" key="1">
    <citation type="journal article" date="2017" name="Front. Microbiol.">
        <title>Phaeobacter piscinae sp. nov., a species of the Roseobacter group and potential aquaculture probiont.</title>
        <authorList>
            <person name="Sonnenschein E.C."/>
            <person name="Phippen C.B.W."/>
            <person name="Nielsen K.F."/>
            <person name="Mateiu R.V."/>
            <person name="Melchiorsen J."/>
            <person name="Gram L."/>
            <person name="Overmann J."/>
            <person name="Freese H.M."/>
        </authorList>
    </citation>
    <scope>NUCLEOTIDE SEQUENCE [LARGE SCALE GENOMIC DNA]</scope>
    <source>
        <strain evidence="2 3">P63</strain>
    </source>
</reference>
<name>A0AAC9ZA53_9RHOB</name>
<dbReference type="GeneID" id="31846780"/>
<dbReference type="EMBL" id="CP010784">
    <property type="protein sequence ID" value="ATF06459.1"/>
    <property type="molecule type" value="Genomic_DNA"/>
</dbReference>
<dbReference type="Proteomes" id="UP000217545">
    <property type="component" value="Chromosome"/>
</dbReference>
<proteinExistence type="predicted"/>
<protein>
    <submittedName>
        <fullName evidence="2">Uncharacterized protein</fullName>
    </submittedName>
</protein>
<feature type="region of interest" description="Disordered" evidence="1">
    <location>
        <begin position="179"/>
        <end position="207"/>
    </location>
</feature>
<evidence type="ECO:0000313" key="3">
    <source>
        <dbReference type="Proteomes" id="UP000217545"/>
    </source>
</evidence>